<evidence type="ECO:0000313" key="1">
    <source>
        <dbReference type="EMBL" id="ATS92295.1"/>
    </source>
</evidence>
<dbReference type="EMBL" id="MG189906">
    <property type="protein sequence ID" value="ATS92295.1"/>
    <property type="molecule type" value="Genomic_DNA"/>
</dbReference>
<organism evidence="1 2">
    <name type="scientific">Stenotrophomonas phage vB_SmaS_DLP_5</name>
    <dbReference type="NCBI Taxonomy" id="2044561"/>
    <lineage>
        <taxon>Viruses</taxon>
        <taxon>Duplodnaviria</taxon>
        <taxon>Heunggongvirae</taxon>
        <taxon>Uroviricota</taxon>
        <taxon>Caudoviricetes</taxon>
        <taxon>Delepquintavirus</taxon>
        <taxon>Delepquintavirus DLP5</taxon>
    </lineage>
</organism>
<evidence type="ECO:0000313" key="2">
    <source>
        <dbReference type="Proteomes" id="UP000241675"/>
    </source>
</evidence>
<accession>A0A2D2W2C7</accession>
<protein>
    <recommendedName>
        <fullName evidence="3">Virion structural protein</fullName>
    </recommendedName>
</protein>
<evidence type="ECO:0008006" key="3">
    <source>
        <dbReference type="Google" id="ProtNLM"/>
    </source>
</evidence>
<gene>
    <name evidence="1" type="ORF">DLP05_020</name>
</gene>
<dbReference type="OrthoDB" id="6562at10239"/>
<sequence length="325" mass="36468">MYLKGSAIDCTDLLAQLRTFLEGAGWTTDYYAPRSQLPDSGVQYSFHKGDLNVTMLSNVTEVENPITSSDKRGRVYVQIHDPFVASQTPEVQPNSTGNQMTNGLTDPIKNFWFFEGEEGGSQYAYVVCEITTGVFKHFHVGKLKKRGQTYENGNFVTCSNWYYNSTNITDQPDVGWHSVPFDDVNNSSNNYNGMVVRCDLGGVSPRWWRSNYYYSNSGVNLLRVGYRGGNDYGTIHALKDWGLSTETGRTPLSPLHTAINRGEGYYSYIGEPPGVRYIDITNYEGAQELAVGSDTWLVFPVHRKIFTSQSPYTAAYGLAYKKVID</sequence>
<proteinExistence type="predicted"/>
<keyword evidence="2" id="KW-1185">Reference proteome</keyword>
<reference evidence="1 2" key="2">
    <citation type="submission" date="2017-11" db="EMBL/GenBank/DDBJ databases">
        <title>Lysogenic conversion of Stenotrophomonas maltophilia by temperate phage DLP4.</title>
        <authorList>
            <person name="Dennis J."/>
            <person name="Stothard P."/>
        </authorList>
    </citation>
    <scope>NUCLEOTIDE SEQUENCE [LARGE SCALE GENOMIC DNA]</scope>
</reference>
<name>A0A2D2W2C7_9CAUD</name>
<reference evidence="2" key="1">
    <citation type="submission" date="2017-10" db="EMBL/GenBank/DDBJ databases">
        <authorList>
            <person name="Peters D.L."/>
        </authorList>
    </citation>
    <scope>NUCLEOTIDE SEQUENCE [LARGE SCALE GENOMIC DNA]</scope>
</reference>
<dbReference type="Proteomes" id="UP000241675">
    <property type="component" value="Segment"/>
</dbReference>